<evidence type="ECO:0000256" key="5">
    <source>
        <dbReference type="SAM" id="MobiDB-lite"/>
    </source>
</evidence>
<name>A0A9P4QZ32_9PLEO</name>
<feature type="transmembrane region" description="Helical" evidence="6">
    <location>
        <begin position="308"/>
        <end position="327"/>
    </location>
</feature>
<dbReference type="GO" id="GO:0007189">
    <property type="term" value="P:adenylate cyclase-activating G protein-coupled receptor signaling pathway"/>
    <property type="evidence" value="ECO:0007669"/>
    <property type="project" value="TreeGrafter"/>
</dbReference>
<reference evidence="8" key="1">
    <citation type="journal article" date="2020" name="Stud. Mycol.">
        <title>101 Dothideomycetes genomes: a test case for predicting lifestyles and emergence of pathogens.</title>
        <authorList>
            <person name="Haridas S."/>
            <person name="Albert R."/>
            <person name="Binder M."/>
            <person name="Bloem J."/>
            <person name="Labutti K."/>
            <person name="Salamov A."/>
            <person name="Andreopoulos B."/>
            <person name="Baker S."/>
            <person name="Barry K."/>
            <person name="Bills G."/>
            <person name="Bluhm B."/>
            <person name="Cannon C."/>
            <person name="Castanera R."/>
            <person name="Culley D."/>
            <person name="Daum C."/>
            <person name="Ezra D."/>
            <person name="Gonzalez J."/>
            <person name="Henrissat B."/>
            <person name="Kuo A."/>
            <person name="Liang C."/>
            <person name="Lipzen A."/>
            <person name="Lutzoni F."/>
            <person name="Magnuson J."/>
            <person name="Mondo S."/>
            <person name="Nolan M."/>
            <person name="Ohm R."/>
            <person name="Pangilinan J."/>
            <person name="Park H.-J."/>
            <person name="Ramirez L."/>
            <person name="Alfaro M."/>
            <person name="Sun H."/>
            <person name="Tritt A."/>
            <person name="Yoshinaga Y."/>
            <person name="Zwiers L.-H."/>
            <person name="Turgeon B."/>
            <person name="Goodwin S."/>
            <person name="Spatafora J."/>
            <person name="Crous P."/>
            <person name="Grigoriev I."/>
        </authorList>
    </citation>
    <scope>NUCLEOTIDE SEQUENCE</scope>
    <source>
        <strain evidence="8">CBS 125425</strain>
    </source>
</reference>
<dbReference type="PANTHER" id="PTHR23112:SF0">
    <property type="entry name" value="TRANSMEMBRANE PROTEIN 116"/>
    <property type="match status" value="1"/>
</dbReference>
<evidence type="ECO:0000256" key="3">
    <source>
        <dbReference type="ARBA" id="ARBA00022989"/>
    </source>
</evidence>
<dbReference type="Gene3D" id="1.20.1070.10">
    <property type="entry name" value="Rhodopsin 7-helix transmembrane proteins"/>
    <property type="match status" value="1"/>
</dbReference>
<feature type="transmembrane region" description="Helical" evidence="6">
    <location>
        <begin position="121"/>
        <end position="142"/>
    </location>
</feature>
<sequence>MVALTAGQMLALCVSERAMSALSLIGSFFIIFTFLRWPYFRKPINRLIFLATFGNVLTSTATSIATSALPHGDGLTSLCEFQGIVIQWFMMADSLWVFAMALNVMLVFFRGFNSRQLRKLEMWYFLCCYGLPGIPAITYLIMDHTRQDPIIGSATIWCWVSKKSEWMRIAFFYGPVWIVISCTLTIYIAAGRKIFQKRSILRSFSRNAAQEAQPSRTSFSSTIGLSNPVLTPPPQSSSSRFSRVNWAGANLTIPGATNSQDENARTYQVSVTAAPSVSDIEIGRSRPVSYGRAPATPRRLARDGNTAAWGYFKVAFLMFAALFIVWVPSTINRLQQFAQKGQPIFGLNLASALVLPLQGFWNAMVYISTTWPEIKRAHAEVRSWFSRHEGNRQSDSHRRSSEHTLSQSVDLEFEPDADISLTEMIQQGPPVHSRDSSNEKLSL</sequence>
<dbReference type="AlphaFoldDB" id="A0A9P4QZ32"/>
<organism evidence="8 9">
    <name type="scientific">Polyplosphaeria fusca</name>
    <dbReference type="NCBI Taxonomy" id="682080"/>
    <lineage>
        <taxon>Eukaryota</taxon>
        <taxon>Fungi</taxon>
        <taxon>Dikarya</taxon>
        <taxon>Ascomycota</taxon>
        <taxon>Pezizomycotina</taxon>
        <taxon>Dothideomycetes</taxon>
        <taxon>Pleosporomycetidae</taxon>
        <taxon>Pleosporales</taxon>
        <taxon>Tetraplosphaeriaceae</taxon>
        <taxon>Polyplosphaeria</taxon>
    </lineage>
</organism>
<feature type="domain" description="G-protein coupled receptors family 2 profile 2" evidence="7">
    <location>
        <begin position="9"/>
        <end position="199"/>
    </location>
</feature>
<dbReference type="GO" id="GO:0007166">
    <property type="term" value="P:cell surface receptor signaling pathway"/>
    <property type="evidence" value="ECO:0007669"/>
    <property type="project" value="InterPro"/>
</dbReference>
<feature type="transmembrane region" description="Helical" evidence="6">
    <location>
        <begin position="18"/>
        <end position="35"/>
    </location>
</feature>
<dbReference type="GO" id="GO:0005886">
    <property type="term" value="C:plasma membrane"/>
    <property type="evidence" value="ECO:0007669"/>
    <property type="project" value="TreeGrafter"/>
</dbReference>
<gene>
    <name evidence="8" type="ORF">EJ04DRAFT_492119</name>
</gene>
<feature type="transmembrane region" description="Helical" evidence="6">
    <location>
        <begin position="347"/>
        <end position="367"/>
    </location>
</feature>
<feature type="transmembrane region" description="Helical" evidence="6">
    <location>
        <begin position="169"/>
        <end position="190"/>
    </location>
</feature>
<evidence type="ECO:0000256" key="1">
    <source>
        <dbReference type="ARBA" id="ARBA00004141"/>
    </source>
</evidence>
<evidence type="ECO:0000313" key="8">
    <source>
        <dbReference type="EMBL" id="KAF2735095.1"/>
    </source>
</evidence>
<feature type="region of interest" description="Disordered" evidence="5">
    <location>
        <begin position="389"/>
        <end position="443"/>
    </location>
</feature>
<keyword evidence="9" id="KW-1185">Reference proteome</keyword>
<dbReference type="Proteomes" id="UP000799444">
    <property type="component" value="Unassembled WGS sequence"/>
</dbReference>
<comment type="subcellular location">
    <subcellularLocation>
        <location evidence="1">Membrane</location>
        <topology evidence="1">Multi-pass membrane protein</topology>
    </subcellularLocation>
</comment>
<feature type="compositionally biased region" description="Basic and acidic residues" evidence="5">
    <location>
        <begin position="432"/>
        <end position="443"/>
    </location>
</feature>
<evidence type="ECO:0000313" key="9">
    <source>
        <dbReference type="Proteomes" id="UP000799444"/>
    </source>
</evidence>
<evidence type="ECO:0000259" key="7">
    <source>
        <dbReference type="PROSITE" id="PS50261"/>
    </source>
</evidence>
<feature type="transmembrane region" description="Helical" evidence="6">
    <location>
        <begin position="85"/>
        <end position="109"/>
    </location>
</feature>
<dbReference type="OrthoDB" id="18453at2759"/>
<keyword evidence="4 6" id="KW-0472">Membrane</keyword>
<dbReference type="PROSITE" id="PS50261">
    <property type="entry name" value="G_PROTEIN_RECEP_F2_4"/>
    <property type="match status" value="1"/>
</dbReference>
<dbReference type="PANTHER" id="PTHR23112">
    <property type="entry name" value="G PROTEIN-COUPLED RECEPTOR 157-RELATED"/>
    <property type="match status" value="1"/>
</dbReference>
<dbReference type="SUPFAM" id="SSF81321">
    <property type="entry name" value="Family A G protein-coupled receptor-like"/>
    <property type="match status" value="1"/>
</dbReference>
<keyword evidence="2 6" id="KW-0812">Transmembrane</keyword>
<protein>
    <recommendedName>
        <fullName evidence="7">G-protein coupled receptors family 2 profile 2 domain-containing protein</fullName>
    </recommendedName>
</protein>
<dbReference type="InterPro" id="IPR017981">
    <property type="entry name" value="GPCR_2-like_7TM"/>
</dbReference>
<dbReference type="EMBL" id="ML996139">
    <property type="protein sequence ID" value="KAF2735095.1"/>
    <property type="molecule type" value="Genomic_DNA"/>
</dbReference>
<evidence type="ECO:0000256" key="2">
    <source>
        <dbReference type="ARBA" id="ARBA00022692"/>
    </source>
</evidence>
<proteinExistence type="predicted"/>
<accession>A0A9P4QZ32</accession>
<feature type="transmembrane region" description="Helical" evidence="6">
    <location>
        <begin position="47"/>
        <end position="65"/>
    </location>
</feature>
<dbReference type="GO" id="GO:0004930">
    <property type="term" value="F:G protein-coupled receptor activity"/>
    <property type="evidence" value="ECO:0007669"/>
    <property type="project" value="TreeGrafter"/>
</dbReference>
<evidence type="ECO:0000256" key="6">
    <source>
        <dbReference type="SAM" id="Phobius"/>
    </source>
</evidence>
<feature type="compositionally biased region" description="Basic and acidic residues" evidence="5">
    <location>
        <begin position="389"/>
        <end position="402"/>
    </location>
</feature>
<dbReference type="Pfam" id="PF05462">
    <property type="entry name" value="Dicty_CAR"/>
    <property type="match status" value="1"/>
</dbReference>
<keyword evidence="3 6" id="KW-1133">Transmembrane helix</keyword>
<comment type="caution">
    <text evidence="8">The sequence shown here is derived from an EMBL/GenBank/DDBJ whole genome shotgun (WGS) entry which is preliminary data.</text>
</comment>
<evidence type="ECO:0000256" key="4">
    <source>
        <dbReference type="ARBA" id="ARBA00023136"/>
    </source>
</evidence>